<dbReference type="SUPFAM" id="SSF50630">
    <property type="entry name" value="Acid proteases"/>
    <property type="match status" value="1"/>
</dbReference>
<organism evidence="4 5">
    <name type="scientific">Petrolisthes cinctipes</name>
    <name type="common">Flat porcelain crab</name>
    <dbReference type="NCBI Taxonomy" id="88211"/>
    <lineage>
        <taxon>Eukaryota</taxon>
        <taxon>Metazoa</taxon>
        <taxon>Ecdysozoa</taxon>
        <taxon>Arthropoda</taxon>
        <taxon>Crustacea</taxon>
        <taxon>Multicrustacea</taxon>
        <taxon>Malacostraca</taxon>
        <taxon>Eumalacostraca</taxon>
        <taxon>Eucarida</taxon>
        <taxon>Decapoda</taxon>
        <taxon>Pleocyemata</taxon>
        <taxon>Anomura</taxon>
        <taxon>Galatheoidea</taxon>
        <taxon>Porcellanidae</taxon>
        <taxon>Petrolisthes</taxon>
    </lineage>
</organism>
<dbReference type="GO" id="GO:0004190">
    <property type="term" value="F:aspartic-type endopeptidase activity"/>
    <property type="evidence" value="ECO:0007669"/>
    <property type="project" value="InterPro"/>
</dbReference>
<reference evidence="4" key="1">
    <citation type="submission" date="2023-10" db="EMBL/GenBank/DDBJ databases">
        <title>Genome assemblies of two species of porcelain crab, Petrolisthes cinctipes and Petrolisthes manimaculis (Anomura: Porcellanidae).</title>
        <authorList>
            <person name="Angst P."/>
        </authorList>
    </citation>
    <scope>NUCLEOTIDE SEQUENCE</scope>
    <source>
        <strain evidence="4">PB745_01</strain>
        <tissue evidence="4">Gill</tissue>
    </source>
</reference>
<feature type="domain" description="Peptidase A2" evidence="3">
    <location>
        <begin position="202"/>
        <end position="274"/>
    </location>
</feature>
<feature type="compositionally biased region" description="Polar residues" evidence="2">
    <location>
        <begin position="116"/>
        <end position="130"/>
    </location>
</feature>
<proteinExistence type="predicted"/>
<evidence type="ECO:0000256" key="2">
    <source>
        <dbReference type="SAM" id="MobiDB-lite"/>
    </source>
</evidence>
<dbReference type="PROSITE" id="PS50175">
    <property type="entry name" value="ASP_PROT_RETROV"/>
    <property type="match status" value="1"/>
</dbReference>
<dbReference type="Proteomes" id="UP001286313">
    <property type="component" value="Unassembled WGS sequence"/>
</dbReference>
<feature type="region of interest" description="Disordered" evidence="2">
    <location>
        <begin position="116"/>
        <end position="141"/>
    </location>
</feature>
<dbReference type="PROSITE" id="PS00141">
    <property type="entry name" value="ASP_PROTEASE"/>
    <property type="match status" value="1"/>
</dbReference>
<dbReference type="AlphaFoldDB" id="A0AAE1G1X4"/>
<name>A0AAE1G1X4_PETCI</name>
<dbReference type="InterPro" id="IPR021109">
    <property type="entry name" value="Peptidase_aspartic_dom_sf"/>
</dbReference>
<evidence type="ECO:0000313" key="5">
    <source>
        <dbReference type="Proteomes" id="UP001286313"/>
    </source>
</evidence>
<accession>A0AAE1G1X4</accession>
<feature type="compositionally biased region" description="Polar residues" evidence="2">
    <location>
        <begin position="216"/>
        <end position="225"/>
    </location>
</feature>
<keyword evidence="1" id="KW-0378">Hydrolase</keyword>
<evidence type="ECO:0000256" key="1">
    <source>
        <dbReference type="ARBA" id="ARBA00022801"/>
    </source>
</evidence>
<dbReference type="InterPro" id="IPR001969">
    <property type="entry name" value="Aspartic_peptidase_AS"/>
</dbReference>
<protein>
    <recommendedName>
        <fullName evidence="3">Peptidase A2 domain-containing protein</fullName>
    </recommendedName>
</protein>
<evidence type="ECO:0000259" key="3">
    <source>
        <dbReference type="PROSITE" id="PS50175"/>
    </source>
</evidence>
<dbReference type="PANTHER" id="PTHR33327:SF3">
    <property type="entry name" value="RNA-DIRECTED DNA POLYMERASE"/>
    <property type="match status" value="1"/>
</dbReference>
<dbReference type="GO" id="GO:0006508">
    <property type="term" value="P:proteolysis"/>
    <property type="evidence" value="ECO:0007669"/>
    <property type="project" value="InterPro"/>
</dbReference>
<dbReference type="EMBL" id="JAWQEG010000853">
    <property type="protein sequence ID" value="KAK3884789.1"/>
    <property type="molecule type" value="Genomic_DNA"/>
</dbReference>
<feature type="region of interest" description="Disordered" evidence="2">
    <location>
        <begin position="216"/>
        <end position="235"/>
    </location>
</feature>
<evidence type="ECO:0000313" key="4">
    <source>
        <dbReference type="EMBL" id="KAK3884789.1"/>
    </source>
</evidence>
<gene>
    <name evidence="4" type="ORF">Pcinc_010975</name>
</gene>
<sequence>MWSVLWTRTPLDASLIREPPDENKYEGIKTLLNTTFGLTRRERAAKLLHMDGLGDRKPSELMNEMLALMEGHKSCLLFEQLFLEQMPEDICLLLAQDTFTDPRGLAARADELCRPSNKNGGLHQPNNSPTPARKTDCHENSNTFDCQQGQVVLLPSKVGFRRTAMSTTLHASGKRIGRPSVVAAAAGQKHHLLYIWDRHSGRRFLVDTGAEVSVLPPSSTDTLSGKNGPPLTAANGSNIRTYGVHTIPLNFNSWRFKWIFTIADVSQPLLGADFLRAHSLLVDMKGKRLIILHPILAQ</sequence>
<dbReference type="Gene3D" id="2.40.70.10">
    <property type="entry name" value="Acid Proteases"/>
    <property type="match status" value="1"/>
</dbReference>
<dbReference type="PANTHER" id="PTHR33327">
    <property type="entry name" value="ENDONUCLEASE"/>
    <property type="match status" value="1"/>
</dbReference>
<comment type="caution">
    <text evidence="4">The sequence shown here is derived from an EMBL/GenBank/DDBJ whole genome shotgun (WGS) entry which is preliminary data.</text>
</comment>
<dbReference type="InterPro" id="IPR001995">
    <property type="entry name" value="Peptidase_A2_cat"/>
</dbReference>
<keyword evidence="5" id="KW-1185">Reference proteome</keyword>